<dbReference type="InterPro" id="IPR001509">
    <property type="entry name" value="Epimerase_deHydtase"/>
</dbReference>
<dbReference type="PANTHER" id="PTHR43245:SF58">
    <property type="entry name" value="BLL5923 PROTEIN"/>
    <property type="match status" value="1"/>
</dbReference>
<dbReference type="EMBL" id="VRYZ01000001">
    <property type="protein sequence ID" value="TXS95098.1"/>
    <property type="molecule type" value="Genomic_DNA"/>
</dbReference>
<accession>A0A5C9A2W2</accession>
<proteinExistence type="predicted"/>
<feature type="domain" description="NAD-dependent epimerase/dehydratase" evidence="2">
    <location>
        <begin position="40"/>
        <end position="249"/>
    </location>
</feature>
<dbReference type="Proteomes" id="UP000321933">
    <property type="component" value="Unassembled WGS sequence"/>
</dbReference>
<organism evidence="3 4">
    <name type="scientific">Parahaliea aestuarii</name>
    <dbReference type="NCBI Taxonomy" id="1852021"/>
    <lineage>
        <taxon>Bacteria</taxon>
        <taxon>Pseudomonadati</taxon>
        <taxon>Pseudomonadota</taxon>
        <taxon>Gammaproteobacteria</taxon>
        <taxon>Cellvibrionales</taxon>
        <taxon>Halieaceae</taxon>
        <taxon>Parahaliea</taxon>
    </lineage>
</organism>
<evidence type="ECO:0000256" key="1">
    <source>
        <dbReference type="SAM" id="MobiDB-lite"/>
    </source>
</evidence>
<evidence type="ECO:0000313" key="4">
    <source>
        <dbReference type="Proteomes" id="UP000321933"/>
    </source>
</evidence>
<comment type="caution">
    <text evidence="3">The sequence shown here is derived from an EMBL/GenBank/DDBJ whole genome shotgun (WGS) entry which is preliminary data.</text>
</comment>
<dbReference type="PANTHER" id="PTHR43245">
    <property type="entry name" value="BIFUNCTIONAL POLYMYXIN RESISTANCE PROTEIN ARNA"/>
    <property type="match status" value="1"/>
</dbReference>
<dbReference type="OrthoDB" id="9795415at2"/>
<keyword evidence="4" id="KW-1185">Reference proteome</keyword>
<name>A0A5C9A2W2_9GAMM</name>
<evidence type="ECO:0000313" key="3">
    <source>
        <dbReference type="EMBL" id="TXS95098.1"/>
    </source>
</evidence>
<evidence type="ECO:0000259" key="2">
    <source>
        <dbReference type="Pfam" id="PF01370"/>
    </source>
</evidence>
<dbReference type="SUPFAM" id="SSF51735">
    <property type="entry name" value="NAD(P)-binding Rossmann-fold domains"/>
    <property type="match status" value="1"/>
</dbReference>
<gene>
    <name evidence="3" type="ORF">FVW59_04155</name>
</gene>
<protein>
    <submittedName>
        <fullName evidence="3">NAD-dependent epimerase/dehydratase family protein</fullName>
    </submittedName>
</protein>
<dbReference type="InterPro" id="IPR050177">
    <property type="entry name" value="Lipid_A_modif_metabolic_enz"/>
</dbReference>
<dbReference type="Gene3D" id="3.40.50.720">
    <property type="entry name" value="NAD(P)-binding Rossmann-like Domain"/>
    <property type="match status" value="1"/>
</dbReference>
<dbReference type="AlphaFoldDB" id="A0A5C9A2W2"/>
<sequence length="343" mass="36319">MGRAHPYHVGASAPVLLPGPGPEPSGGRVLTSEQQGGQCLVTGASGYIGRALCARLAAEGRHFVATSRRAATLADGQPVVAMDPLTPDPDLLAGISSVVHLAGVAHQHAAPEVYSQVNVDATLALARAAQAAGVRRFIYFSSVKAMGPSPGPEPRTEGMLTLPVDAYGRSKREAELALAQLCANGSMELVVLRPCLVFGEAPKGNLRLLARLSRFRALRPPGGGRRSMVSLPDLVTLTVQLLDSTRAGTHTWIVADGQPCSAREMYDALRFARGLRPGFQCLPLPLWRLACRCIDRLRGEVAGSTAGKLFGAETYRAEAVQRDTGWQARLGFADLAEQMVAGQ</sequence>
<reference evidence="3 4" key="1">
    <citation type="submission" date="2019-08" db="EMBL/GenBank/DDBJ databases">
        <title>Parahaliea maris sp. nov., isolated from the surface seawater.</title>
        <authorList>
            <person name="Liu Y."/>
        </authorList>
    </citation>
    <scope>NUCLEOTIDE SEQUENCE [LARGE SCALE GENOMIC DNA]</scope>
    <source>
        <strain evidence="3 4">S2-26</strain>
    </source>
</reference>
<dbReference type="Pfam" id="PF01370">
    <property type="entry name" value="Epimerase"/>
    <property type="match status" value="1"/>
</dbReference>
<dbReference type="InterPro" id="IPR036291">
    <property type="entry name" value="NAD(P)-bd_dom_sf"/>
</dbReference>
<feature type="region of interest" description="Disordered" evidence="1">
    <location>
        <begin position="1"/>
        <end position="28"/>
    </location>
</feature>